<evidence type="ECO:0000256" key="2">
    <source>
        <dbReference type="SAM" id="MobiDB-lite"/>
    </source>
</evidence>
<dbReference type="AlphaFoldDB" id="A0AA91T0W4"/>
<proteinExistence type="inferred from homology"/>
<organism evidence="4 5">
    <name type="scientific">Clavispora lusitaniae</name>
    <name type="common">Candida lusitaniae</name>
    <dbReference type="NCBI Taxonomy" id="36911"/>
    <lineage>
        <taxon>Eukaryota</taxon>
        <taxon>Fungi</taxon>
        <taxon>Dikarya</taxon>
        <taxon>Ascomycota</taxon>
        <taxon>Saccharomycotina</taxon>
        <taxon>Pichiomycetes</taxon>
        <taxon>Metschnikowiaceae</taxon>
        <taxon>Clavispora</taxon>
    </lineage>
</organism>
<evidence type="ECO:0000313" key="5">
    <source>
        <dbReference type="Proteomes" id="UP000195602"/>
    </source>
</evidence>
<evidence type="ECO:0000256" key="1">
    <source>
        <dbReference type="ARBA" id="ARBA00038154"/>
    </source>
</evidence>
<comment type="similarity">
    <text evidence="1">Belongs to the palA/RIM20 family.</text>
</comment>
<dbReference type="PANTHER" id="PTHR23030:SF39">
    <property type="entry name" value="PROGRAMMED CELL DEATH 6-INTERACTING PROTEIN"/>
    <property type="match status" value="1"/>
</dbReference>
<accession>A0AA91T0W4</accession>
<name>A0AA91T0W4_CLALS</name>
<dbReference type="Proteomes" id="UP000195602">
    <property type="component" value="Unassembled WGS sequence"/>
</dbReference>
<dbReference type="InterPro" id="IPR004328">
    <property type="entry name" value="BRO1_dom"/>
</dbReference>
<gene>
    <name evidence="4" type="ORF">A9F13_13g01716</name>
</gene>
<dbReference type="CDD" id="cd09241">
    <property type="entry name" value="BRO1_ScRim20-like"/>
    <property type="match status" value="1"/>
</dbReference>
<dbReference type="Gene3D" id="1.20.140.50">
    <property type="entry name" value="alix/aip1 like domains"/>
    <property type="match status" value="1"/>
</dbReference>
<reference evidence="4 5" key="1">
    <citation type="submission" date="2017-04" db="EMBL/GenBank/DDBJ databases">
        <title>Draft genome of the yeast Clavispora lusitaniae type strain CBS 6936.</title>
        <authorList>
            <person name="Durrens P."/>
            <person name="Klopp C."/>
            <person name="Biteau N."/>
            <person name="Fitton-Ouhabi V."/>
            <person name="Dementhon K."/>
            <person name="Accoceberry I."/>
            <person name="Sherman D.J."/>
            <person name="Noel T."/>
        </authorList>
    </citation>
    <scope>NUCLEOTIDE SEQUENCE [LARGE SCALE GENOMIC DNA]</scope>
    <source>
        <strain evidence="4 5">CBS 6936</strain>
    </source>
</reference>
<dbReference type="SMART" id="SM01041">
    <property type="entry name" value="BRO1"/>
    <property type="match status" value="1"/>
</dbReference>
<dbReference type="CDD" id="cd08915">
    <property type="entry name" value="V_Alix_like"/>
    <property type="match status" value="1"/>
</dbReference>
<dbReference type="InterPro" id="IPR038499">
    <property type="entry name" value="BRO1_sf"/>
</dbReference>
<dbReference type="PROSITE" id="PS51180">
    <property type="entry name" value="BRO1"/>
    <property type="match status" value="1"/>
</dbReference>
<dbReference type="PANTHER" id="PTHR23030">
    <property type="entry name" value="PCD6 INTERACTING PROTEIN-RELATED"/>
    <property type="match status" value="1"/>
</dbReference>
<dbReference type="InterPro" id="IPR025304">
    <property type="entry name" value="ALIX_V_dom"/>
</dbReference>
<dbReference type="Gene3D" id="1.20.120.560">
    <property type="entry name" value="alix/aip1 in complex with the ypdl late domain"/>
    <property type="match status" value="1"/>
</dbReference>
<comment type="caution">
    <text evidence="4">The sequence shown here is derived from an EMBL/GenBank/DDBJ whole genome shotgun (WGS) entry which is preliminary data.</text>
</comment>
<feature type="region of interest" description="Disordered" evidence="2">
    <location>
        <begin position="735"/>
        <end position="756"/>
    </location>
</feature>
<dbReference type="Pfam" id="PF13949">
    <property type="entry name" value="ALIX_LYPXL_bnd"/>
    <property type="match status" value="1"/>
</dbReference>
<dbReference type="Gene3D" id="1.25.40.280">
    <property type="entry name" value="alix/aip1 like domains"/>
    <property type="match status" value="1"/>
</dbReference>
<dbReference type="Pfam" id="PF03097">
    <property type="entry name" value="BRO1"/>
    <property type="match status" value="1"/>
</dbReference>
<evidence type="ECO:0000259" key="3">
    <source>
        <dbReference type="PROSITE" id="PS51180"/>
    </source>
</evidence>
<dbReference type="EMBL" id="LYUB02000013">
    <property type="protein sequence ID" value="OVF07460.1"/>
    <property type="molecule type" value="Genomic_DNA"/>
</dbReference>
<dbReference type="KEGG" id="clus:A9F13_13g01716"/>
<protein>
    <submittedName>
        <fullName evidence="4">PH-response regulator protein</fullName>
    </submittedName>
</protein>
<dbReference type="GO" id="GO:0005768">
    <property type="term" value="C:endosome"/>
    <property type="evidence" value="ECO:0007669"/>
    <property type="project" value="TreeGrafter"/>
</dbReference>
<feature type="domain" description="BRO1" evidence="3">
    <location>
        <begin position="4"/>
        <end position="387"/>
    </location>
</feature>
<sequence length="756" mass="87837">MFPNLLCIKYRLVNEAPIKDSLADIIRKDFFQPVSSFKDDLERVQLLQNSIAHASKSEDSPFEWLQNRLEEYYYLVKDILVKFPENCVTFTWYDTLGYKPRQCPATGWNKEQSQLIYQMGCLFSQKACNENSFTDDGLKQACSYFKLAAGCFDVLVNEQSDLKFLDDNTLLCLRSLMVAEAQEVVWSKAISNATMKNSVIARLSIKVSELYQVALKYAENSDHIILDWINHFKVKIHHFQAASHYRMAIVAQDNFEYGVQVAHLKHASECCTKAIQFKRYVNQNVVEDLVGLMDAVNTSYRSAEKDNDLVYLKPVPHYNELPEILGVSMVSIETPTFLKSRPETCKEVFKTLLPFRVIQVAQAFRERQDQFIIDKFQKPVHALSQLLNTFLTERDLPASIDTIQKPENLPDSIVHHAQEISSYGGIEFIESSMDEISKLRQNCIELVVSCEERLRMEKYEDDLLRHREGSTRWNRPASDVVSSALYSRIDRMKGYLEQGKQSDNLIGQRYFSIQDKLKVYCEGYESLKRSIPCSTHVKVDPSVGKLLSELRQLLVDVEKMEANRHRFLSSIEIKSREHAILPVILNDFKRNPGKFQDPEGVIDATKFEFLYEQHLKYFSSDLEYVEKSKRKQMELEEEIHIANVKFSEAKSISYDHSQKLRHDALQDFEFAYTQFLELISNLNDASKFYTDFMDRGNIVLRETEDFLYSRREEARELEISIRNQEKLSNIEQSMVSGNTPMHLPQAQKATRTLRRD</sequence>
<evidence type="ECO:0000313" key="4">
    <source>
        <dbReference type="EMBL" id="OVF07460.1"/>
    </source>
</evidence>